<name>A0A6J8DZ48_MYTCO</name>
<organism evidence="4 5">
    <name type="scientific">Mytilus coruscus</name>
    <name type="common">Sea mussel</name>
    <dbReference type="NCBI Taxonomy" id="42192"/>
    <lineage>
        <taxon>Eukaryota</taxon>
        <taxon>Metazoa</taxon>
        <taxon>Spiralia</taxon>
        <taxon>Lophotrochozoa</taxon>
        <taxon>Mollusca</taxon>
        <taxon>Bivalvia</taxon>
        <taxon>Autobranchia</taxon>
        <taxon>Pteriomorphia</taxon>
        <taxon>Mytilida</taxon>
        <taxon>Mytiloidea</taxon>
        <taxon>Mytilidae</taxon>
        <taxon>Mytilinae</taxon>
        <taxon>Mytilus</taxon>
    </lineage>
</organism>
<sequence>MTSVNHICHLCEEEDVFNAAFVWCVDCETFLCKDCERHHSRNKASKGHQTMALNEYKKLPSFIVNIKSRCEMHDEKYDFYCKLHGAPCCVKCIKDNHKDCRDLEPLVDVLRNIKTSAKVTSLDKELSTLIRTFETVGKYLNSRITNLQENKTESLKEIRNLRSSINNHLDEIEKKIVDDLSVEFNKIKLKSEQCNTEIDNKKKVIQNLKKDLSQMTMYATDLQIYEGLQYLENSISSEVGYLYDMKRKGHLDDIRIETKLSDDLKCLTNNIRTFGTTMSHSSPCNLQLKSSVKCQVHLSVPPLLTIDSINPKLKTTLKIPKSFQQLEIYGCQVLPDGRHLVLEAVSKSVILFSKNGEFAEHVSIFEDEPNDICYIKANLIAVTILQKPKILLIDLITKKITKAFQVTDSCFGIESNGETLVVSLHGSSHKLLTMDLDGYILSEVTVPGKYTIRTALYKSNILVTNWKDNIIYCYTNNGVLSWEHKLKDIGEPFGITVDKNGFIYVACKRNDKIVVLSKDGKTSRTILSKDNGIVYPRAINIDKTSSTLLVTNSFNGDAFVYEI</sequence>
<dbReference type="Proteomes" id="UP000507470">
    <property type="component" value="Unassembled WGS sequence"/>
</dbReference>
<reference evidence="4 5" key="1">
    <citation type="submission" date="2020-06" db="EMBL/GenBank/DDBJ databases">
        <authorList>
            <person name="Li R."/>
            <person name="Bekaert M."/>
        </authorList>
    </citation>
    <scope>NUCLEOTIDE SEQUENCE [LARGE SCALE GENOMIC DNA]</scope>
    <source>
        <strain evidence="5">wild</strain>
    </source>
</reference>
<dbReference type="PROSITE" id="PS50119">
    <property type="entry name" value="ZF_BBOX"/>
    <property type="match status" value="1"/>
</dbReference>
<dbReference type="SUPFAM" id="SSF101898">
    <property type="entry name" value="NHL repeat"/>
    <property type="match status" value="1"/>
</dbReference>
<dbReference type="PANTHER" id="PTHR25462">
    <property type="entry name" value="BONUS, ISOFORM C-RELATED"/>
    <property type="match status" value="1"/>
</dbReference>
<feature type="coiled-coil region" evidence="2">
    <location>
        <begin position="144"/>
        <end position="211"/>
    </location>
</feature>
<accession>A0A6J8DZ48</accession>
<keyword evidence="5" id="KW-1185">Reference proteome</keyword>
<proteinExistence type="predicted"/>
<evidence type="ECO:0000256" key="1">
    <source>
        <dbReference type="PROSITE-ProRule" id="PRU00024"/>
    </source>
</evidence>
<dbReference type="InterPro" id="IPR000315">
    <property type="entry name" value="Znf_B-box"/>
</dbReference>
<dbReference type="SUPFAM" id="SSF57845">
    <property type="entry name" value="B-box zinc-binding domain"/>
    <property type="match status" value="1"/>
</dbReference>
<gene>
    <name evidence="4" type="ORF">MCOR_46711</name>
</gene>
<dbReference type="GO" id="GO:0008270">
    <property type="term" value="F:zinc ion binding"/>
    <property type="evidence" value="ECO:0007669"/>
    <property type="project" value="UniProtKB-KW"/>
</dbReference>
<dbReference type="PANTHER" id="PTHR25462:SF296">
    <property type="entry name" value="MEIOTIC P26, ISOFORM F"/>
    <property type="match status" value="1"/>
</dbReference>
<protein>
    <recommendedName>
        <fullName evidence="3">B box-type domain-containing protein</fullName>
    </recommendedName>
</protein>
<dbReference type="SUPFAM" id="SSF48334">
    <property type="entry name" value="DNA repair protein MutS, domain III"/>
    <property type="match status" value="1"/>
</dbReference>
<dbReference type="InterPro" id="IPR036187">
    <property type="entry name" value="DNA_mismatch_repair_MutS_sf"/>
</dbReference>
<dbReference type="Gene3D" id="4.10.830.40">
    <property type="match status" value="1"/>
</dbReference>
<dbReference type="InterPro" id="IPR047153">
    <property type="entry name" value="TRIM45/56/19-like"/>
</dbReference>
<dbReference type="OrthoDB" id="6107862at2759"/>
<evidence type="ECO:0000313" key="4">
    <source>
        <dbReference type="EMBL" id="CAC5413854.1"/>
    </source>
</evidence>
<dbReference type="Pfam" id="PF22586">
    <property type="entry name" value="ANCHR-like_BBOX"/>
    <property type="match status" value="1"/>
</dbReference>
<evidence type="ECO:0000313" key="5">
    <source>
        <dbReference type="Proteomes" id="UP000507470"/>
    </source>
</evidence>
<dbReference type="Gene3D" id="2.120.10.30">
    <property type="entry name" value="TolB, C-terminal domain"/>
    <property type="match status" value="1"/>
</dbReference>
<dbReference type="EMBL" id="CACVKT020008252">
    <property type="protein sequence ID" value="CAC5413854.1"/>
    <property type="molecule type" value="Genomic_DNA"/>
</dbReference>
<keyword evidence="1" id="KW-0479">Metal-binding</keyword>
<evidence type="ECO:0000256" key="2">
    <source>
        <dbReference type="SAM" id="Coils"/>
    </source>
</evidence>
<keyword evidence="1" id="KW-0862">Zinc</keyword>
<dbReference type="GO" id="GO:0061630">
    <property type="term" value="F:ubiquitin protein ligase activity"/>
    <property type="evidence" value="ECO:0007669"/>
    <property type="project" value="TreeGrafter"/>
</dbReference>
<keyword evidence="1" id="KW-0863">Zinc-finger</keyword>
<evidence type="ECO:0000259" key="3">
    <source>
        <dbReference type="PROSITE" id="PS50119"/>
    </source>
</evidence>
<dbReference type="AlphaFoldDB" id="A0A6J8DZ48"/>
<keyword evidence="2" id="KW-0175">Coiled coil</keyword>
<dbReference type="Gene3D" id="3.30.160.60">
    <property type="entry name" value="Classic Zinc Finger"/>
    <property type="match status" value="1"/>
</dbReference>
<feature type="domain" description="B box-type" evidence="3">
    <location>
        <begin position="10"/>
        <end position="53"/>
    </location>
</feature>
<dbReference type="InterPro" id="IPR011042">
    <property type="entry name" value="6-blade_b-propeller_TolB-like"/>
</dbReference>
<dbReference type="CDD" id="cd19757">
    <property type="entry name" value="Bbox1"/>
    <property type="match status" value="1"/>
</dbReference>